<evidence type="ECO:0000259" key="1">
    <source>
        <dbReference type="Pfam" id="PF01208"/>
    </source>
</evidence>
<dbReference type="InterPro" id="IPR000257">
    <property type="entry name" value="Uroporphyrinogen_deCOase"/>
</dbReference>
<reference evidence="2 3" key="1">
    <citation type="submission" date="2018-06" db="EMBL/GenBank/DDBJ databases">
        <title>Extensive metabolic versatility and redundancy in microbially diverse, dynamic hydrothermal sediments.</title>
        <authorList>
            <person name="Dombrowski N."/>
            <person name="Teske A."/>
            <person name="Baker B.J."/>
        </authorList>
    </citation>
    <scope>NUCLEOTIDE SEQUENCE [LARGE SCALE GENOMIC DNA]</scope>
    <source>
        <strain evidence="2">B47_G16</strain>
    </source>
</reference>
<protein>
    <recommendedName>
        <fullName evidence="1">Uroporphyrinogen decarboxylase (URO-D) domain-containing protein</fullName>
    </recommendedName>
</protein>
<proteinExistence type="predicted"/>
<feature type="domain" description="Uroporphyrinogen decarboxylase (URO-D)" evidence="1">
    <location>
        <begin position="156"/>
        <end position="374"/>
    </location>
</feature>
<dbReference type="PANTHER" id="PTHR47099">
    <property type="entry name" value="METHYLCOBAMIDE:COM METHYLTRANSFERASE MTBA"/>
    <property type="match status" value="1"/>
</dbReference>
<sequence length="381" mass="43628">MTGKERVLLALEHKIPDKVPWGEYAIDYDTVERILGHETYLRAKAKSMIAFWEGRRDEVAQSWKEDLIELYQKLDFMDIVNLAAMCTAILPPKDYEPERPRKLDENTWQFKDGRVYKYSPITGDVTLVEDPQKWTRQFKMEDFDPDEKPKPPDPSQFEVIDAVIKVFKDEKFILGPSGGEASFLLLGGMERGLMEYVTHPEVVKRATEAAVNRANKLDKFYIREGQDGVMWGTDFASNKGPFISPKMFREFCLPGIKKRVRNVKSFGMKVIKHACGNNAQLMDMFVEAGYDAYQSIQESSGLSLKWLKENYGDKITLWGGVNVENLVSGGPEDVKRDVRKAMEILKPKGGYIFGTSHTIAVGTRYDNFMAMVEEYLRTCSY</sequence>
<dbReference type="GO" id="GO:0004853">
    <property type="term" value="F:uroporphyrinogen decarboxylase activity"/>
    <property type="evidence" value="ECO:0007669"/>
    <property type="project" value="InterPro"/>
</dbReference>
<evidence type="ECO:0000313" key="2">
    <source>
        <dbReference type="EMBL" id="RLE08730.1"/>
    </source>
</evidence>
<name>A0A497E370_UNCAE</name>
<organism evidence="2 3">
    <name type="scientific">Aerophobetes bacterium</name>
    <dbReference type="NCBI Taxonomy" id="2030807"/>
    <lineage>
        <taxon>Bacteria</taxon>
        <taxon>Candidatus Aerophobota</taxon>
    </lineage>
</organism>
<dbReference type="InterPro" id="IPR052024">
    <property type="entry name" value="Methanogen_methyltrans"/>
</dbReference>
<accession>A0A497E370</accession>
<dbReference type="Pfam" id="PF01208">
    <property type="entry name" value="URO-D"/>
    <property type="match status" value="1"/>
</dbReference>
<dbReference type="EMBL" id="QMPZ01000082">
    <property type="protein sequence ID" value="RLE08730.1"/>
    <property type="molecule type" value="Genomic_DNA"/>
</dbReference>
<comment type="caution">
    <text evidence="2">The sequence shown here is derived from an EMBL/GenBank/DDBJ whole genome shotgun (WGS) entry which is preliminary data.</text>
</comment>
<dbReference type="SUPFAM" id="SSF51726">
    <property type="entry name" value="UROD/MetE-like"/>
    <property type="match status" value="1"/>
</dbReference>
<dbReference type="AlphaFoldDB" id="A0A497E370"/>
<dbReference type="InterPro" id="IPR038071">
    <property type="entry name" value="UROD/MetE-like_sf"/>
</dbReference>
<gene>
    <name evidence="2" type="ORF">DRJ00_05795</name>
</gene>
<dbReference type="Proteomes" id="UP000279422">
    <property type="component" value="Unassembled WGS sequence"/>
</dbReference>
<dbReference type="Gene3D" id="3.20.20.210">
    <property type="match status" value="1"/>
</dbReference>
<evidence type="ECO:0000313" key="3">
    <source>
        <dbReference type="Proteomes" id="UP000279422"/>
    </source>
</evidence>
<dbReference type="GO" id="GO:0006779">
    <property type="term" value="P:porphyrin-containing compound biosynthetic process"/>
    <property type="evidence" value="ECO:0007669"/>
    <property type="project" value="InterPro"/>
</dbReference>
<dbReference type="PANTHER" id="PTHR47099:SF1">
    <property type="entry name" value="METHYLCOBAMIDE:COM METHYLTRANSFERASE MTBA"/>
    <property type="match status" value="1"/>
</dbReference>